<dbReference type="Gene3D" id="2.30.330.10">
    <property type="entry name" value="SpoA-like"/>
    <property type="match status" value="1"/>
</dbReference>
<keyword evidence="4" id="KW-0145">Chemotaxis</keyword>
<dbReference type="SUPFAM" id="SSF101801">
    <property type="entry name" value="Surface presentation of antigens (SPOA)"/>
    <property type="match status" value="1"/>
</dbReference>
<feature type="domain" description="Flagellar motor switch protein FliN-like C-terminal" evidence="7">
    <location>
        <begin position="32"/>
        <end position="102"/>
    </location>
</feature>
<dbReference type="InterPro" id="IPR001172">
    <property type="entry name" value="FliN_T3SS_HrcQb"/>
</dbReference>
<evidence type="ECO:0000259" key="7">
    <source>
        <dbReference type="Pfam" id="PF01052"/>
    </source>
</evidence>
<keyword evidence="5" id="KW-0283">Flagellar rotation</keyword>
<evidence type="ECO:0000256" key="5">
    <source>
        <dbReference type="ARBA" id="ARBA00022779"/>
    </source>
</evidence>
<evidence type="ECO:0000256" key="4">
    <source>
        <dbReference type="ARBA" id="ARBA00022500"/>
    </source>
</evidence>
<dbReference type="InterPro" id="IPR036429">
    <property type="entry name" value="SpoA-like_sf"/>
</dbReference>
<evidence type="ECO:0000256" key="3">
    <source>
        <dbReference type="ARBA" id="ARBA00022475"/>
    </source>
</evidence>
<dbReference type="PANTHER" id="PTHR43484">
    <property type="match status" value="1"/>
</dbReference>
<comment type="similarity">
    <text evidence="2">Belongs to the FliN/MopA/SpaO family.</text>
</comment>
<accession>A0A1F5YDS6</accession>
<protein>
    <recommendedName>
        <fullName evidence="7">Flagellar motor switch protein FliN-like C-terminal domain-containing protein</fullName>
    </recommendedName>
</protein>
<gene>
    <name evidence="8" type="ORF">A2Z86_06695</name>
</gene>
<dbReference type="Proteomes" id="UP000176992">
    <property type="component" value="Unassembled WGS sequence"/>
</dbReference>
<dbReference type="GO" id="GO:0003774">
    <property type="term" value="F:cytoskeletal motor activity"/>
    <property type="evidence" value="ECO:0007669"/>
    <property type="project" value="InterPro"/>
</dbReference>
<dbReference type="GO" id="GO:0005886">
    <property type="term" value="C:plasma membrane"/>
    <property type="evidence" value="ECO:0007669"/>
    <property type="project" value="UniProtKB-SubCell"/>
</dbReference>
<dbReference type="EMBL" id="MFIV01000126">
    <property type="protein sequence ID" value="OGF98325.1"/>
    <property type="molecule type" value="Genomic_DNA"/>
</dbReference>
<dbReference type="AlphaFoldDB" id="A0A1F5YDS6"/>
<dbReference type="PANTHER" id="PTHR43484:SF1">
    <property type="entry name" value="FLAGELLAR MOTOR SWITCH PROTEIN FLIN"/>
    <property type="match status" value="1"/>
</dbReference>
<evidence type="ECO:0000256" key="6">
    <source>
        <dbReference type="ARBA" id="ARBA00023136"/>
    </source>
</evidence>
<comment type="subcellular location">
    <subcellularLocation>
        <location evidence="1">Cell membrane</location>
        <topology evidence="1">Peripheral membrane protein</topology>
        <orientation evidence="1">Cytoplasmic side</orientation>
    </subcellularLocation>
</comment>
<dbReference type="InterPro" id="IPR001543">
    <property type="entry name" value="FliN-like_C"/>
</dbReference>
<reference evidence="8 9" key="1">
    <citation type="journal article" date="2016" name="Nat. Commun.">
        <title>Thousands of microbial genomes shed light on interconnected biogeochemical processes in an aquifer system.</title>
        <authorList>
            <person name="Anantharaman K."/>
            <person name="Brown C.T."/>
            <person name="Hug L.A."/>
            <person name="Sharon I."/>
            <person name="Castelle C.J."/>
            <person name="Probst A.J."/>
            <person name="Thomas B.C."/>
            <person name="Singh A."/>
            <person name="Wilkins M.J."/>
            <person name="Karaoz U."/>
            <person name="Brodie E.L."/>
            <person name="Williams K.H."/>
            <person name="Hubbard S.S."/>
            <person name="Banfield J.F."/>
        </authorList>
    </citation>
    <scope>NUCLEOTIDE SEQUENCE [LARGE SCALE GENOMIC DNA]</scope>
</reference>
<dbReference type="GO" id="GO:0071973">
    <property type="term" value="P:bacterial-type flagellum-dependent cell motility"/>
    <property type="evidence" value="ECO:0007669"/>
    <property type="project" value="InterPro"/>
</dbReference>
<evidence type="ECO:0000256" key="2">
    <source>
        <dbReference type="ARBA" id="ARBA00009226"/>
    </source>
</evidence>
<keyword evidence="3" id="KW-1003">Cell membrane</keyword>
<evidence type="ECO:0000313" key="9">
    <source>
        <dbReference type="Proteomes" id="UP000176992"/>
    </source>
</evidence>
<keyword evidence="6" id="KW-0472">Membrane</keyword>
<evidence type="ECO:0000313" key="8">
    <source>
        <dbReference type="EMBL" id="OGF98325.1"/>
    </source>
</evidence>
<sequence length="117" mass="13216">MAEKTDQPRVSKLEFESFDSSQKIETPLELKQLNDVTLELRAVLGTSKVSLREILNWKRDAIVTLDKLAGENVDIFVHGVRFASGEVLVVEDNFAVRLTELLSYIERVKLGLGRTVE</sequence>
<name>A0A1F5YDS6_9BACT</name>
<dbReference type="Pfam" id="PF01052">
    <property type="entry name" value="FliMN_C"/>
    <property type="match status" value="1"/>
</dbReference>
<evidence type="ECO:0000256" key="1">
    <source>
        <dbReference type="ARBA" id="ARBA00004413"/>
    </source>
</evidence>
<dbReference type="InterPro" id="IPR051469">
    <property type="entry name" value="FliN/MopA/SpaO"/>
</dbReference>
<dbReference type="GO" id="GO:0009425">
    <property type="term" value="C:bacterial-type flagellum basal body"/>
    <property type="evidence" value="ECO:0007669"/>
    <property type="project" value="InterPro"/>
</dbReference>
<proteinExistence type="inferred from homology"/>
<dbReference type="PRINTS" id="PR00956">
    <property type="entry name" value="FLGMOTORFLIN"/>
</dbReference>
<comment type="caution">
    <text evidence="8">The sequence shown here is derived from an EMBL/GenBank/DDBJ whole genome shotgun (WGS) entry which is preliminary data.</text>
</comment>
<organism evidence="8 9">
    <name type="scientific">Candidatus Glassbacteria bacterium GWA2_58_10</name>
    <dbReference type="NCBI Taxonomy" id="1817865"/>
    <lineage>
        <taxon>Bacteria</taxon>
        <taxon>Candidatus Glassiibacteriota</taxon>
    </lineage>
</organism>
<dbReference type="GO" id="GO:0006935">
    <property type="term" value="P:chemotaxis"/>
    <property type="evidence" value="ECO:0007669"/>
    <property type="project" value="UniProtKB-KW"/>
</dbReference>